<feature type="compositionally biased region" description="Low complexity" evidence="1">
    <location>
        <begin position="1"/>
        <end position="13"/>
    </location>
</feature>
<dbReference type="Proteomes" id="UP000289738">
    <property type="component" value="Chromosome A04"/>
</dbReference>
<evidence type="ECO:0000313" key="3">
    <source>
        <dbReference type="Proteomes" id="UP000289738"/>
    </source>
</evidence>
<evidence type="ECO:0000256" key="1">
    <source>
        <dbReference type="SAM" id="MobiDB-lite"/>
    </source>
</evidence>
<comment type="caution">
    <text evidence="2">The sequence shown here is derived from an EMBL/GenBank/DDBJ whole genome shotgun (WGS) entry which is preliminary data.</text>
</comment>
<accession>A0A445DCT2</accession>
<feature type="region of interest" description="Disordered" evidence="1">
    <location>
        <begin position="1"/>
        <end position="24"/>
    </location>
</feature>
<reference evidence="2 3" key="1">
    <citation type="submission" date="2019-01" db="EMBL/GenBank/DDBJ databases">
        <title>Sequencing of cultivated peanut Arachis hypogaea provides insights into genome evolution and oil improvement.</title>
        <authorList>
            <person name="Chen X."/>
        </authorList>
    </citation>
    <scope>NUCLEOTIDE SEQUENCE [LARGE SCALE GENOMIC DNA]</scope>
    <source>
        <strain evidence="3">cv. Fuhuasheng</strain>
        <tissue evidence="2">Leaves</tissue>
    </source>
</reference>
<evidence type="ECO:0000313" key="2">
    <source>
        <dbReference type="EMBL" id="RYR60963.1"/>
    </source>
</evidence>
<organism evidence="2 3">
    <name type="scientific">Arachis hypogaea</name>
    <name type="common">Peanut</name>
    <dbReference type="NCBI Taxonomy" id="3818"/>
    <lineage>
        <taxon>Eukaryota</taxon>
        <taxon>Viridiplantae</taxon>
        <taxon>Streptophyta</taxon>
        <taxon>Embryophyta</taxon>
        <taxon>Tracheophyta</taxon>
        <taxon>Spermatophyta</taxon>
        <taxon>Magnoliopsida</taxon>
        <taxon>eudicotyledons</taxon>
        <taxon>Gunneridae</taxon>
        <taxon>Pentapetalae</taxon>
        <taxon>rosids</taxon>
        <taxon>fabids</taxon>
        <taxon>Fabales</taxon>
        <taxon>Fabaceae</taxon>
        <taxon>Papilionoideae</taxon>
        <taxon>50 kb inversion clade</taxon>
        <taxon>dalbergioids sensu lato</taxon>
        <taxon>Dalbergieae</taxon>
        <taxon>Pterocarpus clade</taxon>
        <taxon>Arachis</taxon>
    </lineage>
</organism>
<feature type="compositionally biased region" description="Basic residues" evidence="1">
    <location>
        <begin position="248"/>
        <end position="264"/>
    </location>
</feature>
<dbReference type="EMBL" id="SDMP01000004">
    <property type="protein sequence ID" value="RYR60963.1"/>
    <property type="molecule type" value="Genomic_DNA"/>
</dbReference>
<dbReference type="AlphaFoldDB" id="A0A445DCT2"/>
<sequence>MADSSTSSTSSISQGALKTRKPSHFRAKIKVQNIEIVVRKLHQNTIKLSVKNLKKKQSNNTQLSEKMTARNQTKDLKCVTHLLNDKFRNMTDEKKAIVRDLGFGGLMHIPPLRVDHQLLRELANNFKLGENRLKTGYGDLFSEKVEYKKLFDDDKIIYRRFQDYQEKKKKAINGCLFALMIIYFHLSKNKGKNRTERPPKPWIANWTKEQLVERMTAKREEILTETTDSDTSTSESEAQEDSEDSGRKHPGKKGKKMDSRKRKQRQEESDSDSESESEPSDESEESSPTEKEKKKKKTKTTPKKTQQKKKKVVVEDSPPEEDQYFDGERYEISSDELDEWLRENVDKSVAEGENQADLRSTEGHYVSSET</sequence>
<feature type="region of interest" description="Disordered" evidence="1">
    <location>
        <begin position="223"/>
        <end position="331"/>
    </location>
</feature>
<feature type="compositionally biased region" description="Low complexity" evidence="1">
    <location>
        <begin position="224"/>
        <end position="236"/>
    </location>
</feature>
<feature type="compositionally biased region" description="Acidic residues" evidence="1">
    <location>
        <begin position="269"/>
        <end position="287"/>
    </location>
</feature>
<proteinExistence type="predicted"/>
<feature type="compositionally biased region" description="Basic residues" evidence="1">
    <location>
        <begin position="293"/>
        <end position="311"/>
    </location>
</feature>
<protein>
    <submittedName>
        <fullName evidence="2">Uncharacterized protein</fullName>
    </submittedName>
</protein>
<keyword evidence="3" id="KW-1185">Reference proteome</keyword>
<gene>
    <name evidence="2" type="ORF">Ahy_A04g018051</name>
</gene>
<name>A0A445DCT2_ARAHY</name>
<feature type="region of interest" description="Disordered" evidence="1">
    <location>
        <begin position="343"/>
        <end position="370"/>
    </location>
</feature>